<proteinExistence type="predicted"/>
<accession>A0A2T4ID19</accession>
<dbReference type="OrthoDB" id="151099at2"/>
<feature type="transmembrane region" description="Helical" evidence="1">
    <location>
        <begin position="151"/>
        <end position="170"/>
    </location>
</feature>
<evidence type="ECO:0000313" key="4">
    <source>
        <dbReference type="Proteomes" id="UP000241193"/>
    </source>
</evidence>
<dbReference type="Pfam" id="PF00498">
    <property type="entry name" value="FHA"/>
    <property type="match status" value="1"/>
</dbReference>
<dbReference type="AlphaFoldDB" id="A0A2T4ID19"/>
<name>A0A2T4ID19_9RHOO</name>
<dbReference type="Gene3D" id="2.60.200.20">
    <property type="match status" value="1"/>
</dbReference>
<dbReference type="CDD" id="cd00060">
    <property type="entry name" value="FHA"/>
    <property type="match status" value="1"/>
</dbReference>
<gene>
    <name evidence="3" type="ORF">C8261_13180</name>
</gene>
<evidence type="ECO:0000313" key="3">
    <source>
        <dbReference type="EMBL" id="PTD95669.1"/>
    </source>
</evidence>
<dbReference type="SUPFAM" id="SSF49879">
    <property type="entry name" value="SMAD/FHA domain"/>
    <property type="match status" value="1"/>
</dbReference>
<dbReference type="InterPro" id="IPR000253">
    <property type="entry name" value="FHA_dom"/>
</dbReference>
<reference evidence="3 4" key="2">
    <citation type="submission" date="2018-04" db="EMBL/GenBank/DDBJ databases">
        <title>Thauera lacus sp. nov., isolated from an saline lake in Inner Mongolia, China.</title>
        <authorList>
            <person name="Liang Q.-Y."/>
        </authorList>
    </citation>
    <scope>NUCLEOTIDE SEQUENCE [LARGE SCALE GENOMIC DNA]</scope>
    <source>
        <strain evidence="3 4">D20</strain>
    </source>
</reference>
<dbReference type="InterPro" id="IPR008984">
    <property type="entry name" value="SMAD_FHA_dom_sf"/>
</dbReference>
<dbReference type="PROSITE" id="PS50006">
    <property type="entry name" value="FHA_DOMAIN"/>
    <property type="match status" value="1"/>
</dbReference>
<dbReference type="EMBL" id="PZKC01000011">
    <property type="protein sequence ID" value="PTD95669.1"/>
    <property type="molecule type" value="Genomic_DNA"/>
</dbReference>
<keyword evidence="1" id="KW-0472">Membrane</keyword>
<keyword evidence="4" id="KW-1185">Reference proteome</keyword>
<evidence type="ECO:0000256" key="1">
    <source>
        <dbReference type="SAM" id="Phobius"/>
    </source>
</evidence>
<keyword evidence="1" id="KW-1133">Transmembrane helix</keyword>
<dbReference type="PANTHER" id="PTHR23308">
    <property type="entry name" value="NUCLEAR INHIBITOR OF PROTEIN PHOSPHATASE-1"/>
    <property type="match status" value="1"/>
</dbReference>
<comment type="caution">
    <text evidence="3">The sequence shown here is derived from an EMBL/GenBank/DDBJ whole genome shotgun (WGS) entry which is preliminary data.</text>
</comment>
<dbReference type="RefSeq" id="WP_107494189.1">
    <property type="nucleotide sequence ID" value="NZ_PZKC01000011.1"/>
</dbReference>
<reference evidence="3 4" key="1">
    <citation type="submission" date="2018-03" db="EMBL/GenBank/DDBJ databases">
        <authorList>
            <person name="Keele B.F."/>
        </authorList>
    </citation>
    <scope>NUCLEOTIDE SEQUENCE [LARGE SCALE GENOMIC DNA]</scope>
    <source>
        <strain evidence="3 4">D20</strain>
    </source>
</reference>
<evidence type="ECO:0000259" key="2">
    <source>
        <dbReference type="PROSITE" id="PS50006"/>
    </source>
</evidence>
<dbReference type="Proteomes" id="UP000241193">
    <property type="component" value="Unassembled WGS sequence"/>
</dbReference>
<organism evidence="3 4">
    <name type="scientific">Pseudothauera lacus</name>
    <dbReference type="NCBI Taxonomy" id="2136175"/>
    <lineage>
        <taxon>Bacteria</taxon>
        <taxon>Pseudomonadati</taxon>
        <taxon>Pseudomonadota</taxon>
        <taxon>Betaproteobacteria</taxon>
        <taxon>Rhodocyclales</taxon>
        <taxon>Zoogloeaceae</taxon>
        <taxon>Pseudothauera</taxon>
    </lineage>
</organism>
<dbReference type="InterPro" id="IPR050923">
    <property type="entry name" value="Cell_Proc_Reg/RNA_Proc"/>
</dbReference>
<sequence length="171" mass="18531">MSKDSKHSKDEWTGPQGTILFRADELAEVIASPSADSSGDVDRAALLGSTPPFLDQRFVLRGSKTTIGRREDNDIVLPDDSVSAQHAWVINDGGRFRVMNILSTNGIYINDAKVHEGPLKNGDRVRFGRAEFVFHGGAGGRRHRRNGAIPLWVWALSAALLGAAALMLVAL</sequence>
<protein>
    <submittedName>
        <fullName evidence="3">Phosphopeptide-binding protein</fullName>
    </submittedName>
</protein>
<keyword evidence="1" id="KW-0812">Transmembrane</keyword>
<feature type="domain" description="FHA" evidence="2">
    <location>
        <begin position="65"/>
        <end position="114"/>
    </location>
</feature>
<dbReference type="SMART" id="SM00240">
    <property type="entry name" value="FHA"/>
    <property type="match status" value="1"/>
</dbReference>